<reference evidence="1 2" key="1">
    <citation type="submission" date="2024-03" db="EMBL/GenBank/DDBJ databases">
        <title>Adaptation during the transition from Ophiocordyceps entomopathogen to insect associate is accompanied by gene loss and intensified selection.</title>
        <authorList>
            <person name="Ward C.M."/>
            <person name="Onetto C.A."/>
            <person name="Borneman A.R."/>
        </authorList>
    </citation>
    <scope>NUCLEOTIDE SEQUENCE [LARGE SCALE GENOMIC DNA]</scope>
    <source>
        <strain evidence="1">AWRI1</strain>
        <tissue evidence="1">Single Adult Female</tissue>
    </source>
</reference>
<organism evidence="1 2">
    <name type="scientific">Parthenolecanium corni</name>
    <dbReference type="NCBI Taxonomy" id="536013"/>
    <lineage>
        <taxon>Eukaryota</taxon>
        <taxon>Metazoa</taxon>
        <taxon>Ecdysozoa</taxon>
        <taxon>Arthropoda</taxon>
        <taxon>Hexapoda</taxon>
        <taxon>Insecta</taxon>
        <taxon>Pterygota</taxon>
        <taxon>Neoptera</taxon>
        <taxon>Paraneoptera</taxon>
        <taxon>Hemiptera</taxon>
        <taxon>Sternorrhyncha</taxon>
        <taxon>Coccoidea</taxon>
        <taxon>Coccidae</taxon>
        <taxon>Parthenolecanium</taxon>
    </lineage>
</organism>
<evidence type="ECO:0000313" key="1">
    <source>
        <dbReference type="EMBL" id="KAK7576272.1"/>
    </source>
</evidence>
<comment type="caution">
    <text evidence="1">The sequence shown here is derived from an EMBL/GenBank/DDBJ whole genome shotgun (WGS) entry which is preliminary data.</text>
</comment>
<sequence length="217" mass="24980">MAEFIVDVQLYKDDKKRNIYKEIAVIAVGTDEVGYCLIKPPYPRSKLSPAARATVDYVTKKHHGIVWEDGYMNFVDAMRLLKDMTRHAHRLLIKGSGRARFISQLTGKITINFDDLGCPKAKNLPSESSAPDCCYYRHASKYHPYFEACSLRRVYKLKKWYLSFLEKLSVTVPVTERPQDEHDAIEKGYDVAPSGIQERLCGRRTTSKSKFTRSSYR</sequence>
<gene>
    <name evidence="1" type="ORF">V9T40_012558</name>
</gene>
<protein>
    <submittedName>
        <fullName evidence="1">Uncharacterized protein</fullName>
    </submittedName>
</protein>
<evidence type="ECO:0000313" key="2">
    <source>
        <dbReference type="Proteomes" id="UP001367676"/>
    </source>
</evidence>
<dbReference type="EMBL" id="JBBCAQ010000036">
    <property type="protein sequence ID" value="KAK7576272.1"/>
    <property type="molecule type" value="Genomic_DNA"/>
</dbReference>
<dbReference type="AlphaFoldDB" id="A0AAN9XZF4"/>
<name>A0AAN9XZF4_9HEMI</name>
<dbReference type="Proteomes" id="UP001367676">
    <property type="component" value="Unassembled WGS sequence"/>
</dbReference>
<accession>A0AAN9XZF4</accession>
<proteinExistence type="predicted"/>
<keyword evidence="2" id="KW-1185">Reference proteome</keyword>